<dbReference type="AlphaFoldDB" id="A0A553ZWN6"/>
<protein>
    <submittedName>
        <fullName evidence="2">Histidine phosphatase family protein</fullName>
    </submittedName>
</protein>
<evidence type="ECO:0000313" key="2">
    <source>
        <dbReference type="EMBL" id="TSB45863.1"/>
    </source>
</evidence>
<evidence type="ECO:0000313" key="3">
    <source>
        <dbReference type="Proteomes" id="UP000318521"/>
    </source>
</evidence>
<keyword evidence="3" id="KW-1185">Reference proteome</keyword>
<proteinExistence type="predicted"/>
<dbReference type="SUPFAM" id="SSF53254">
    <property type="entry name" value="Phosphoglycerate mutase-like"/>
    <property type="match status" value="1"/>
</dbReference>
<evidence type="ECO:0000256" key="1">
    <source>
        <dbReference type="SAM" id="Phobius"/>
    </source>
</evidence>
<dbReference type="CDD" id="cd07067">
    <property type="entry name" value="HP_PGM_like"/>
    <property type="match status" value="1"/>
</dbReference>
<organism evidence="2 3">
    <name type="scientific">Alkalicoccobacillus porphyridii</name>
    <dbReference type="NCBI Taxonomy" id="2597270"/>
    <lineage>
        <taxon>Bacteria</taxon>
        <taxon>Bacillati</taxon>
        <taxon>Bacillota</taxon>
        <taxon>Bacilli</taxon>
        <taxon>Bacillales</taxon>
        <taxon>Bacillaceae</taxon>
        <taxon>Alkalicoccobacillus</taxon>
    </lineage>
</organism>
<gene>
    <name evidence="2" type="ORF">FN960_13165</name>
</gene>
<dbReference type="Gene3D" id="3.40.50.1240">
    <property type="entry name" value="Phosphoglycerate mutase-like"/>
    <property type="match status" value="1"/>
</dbReference>
<dbReference type="InterPro" id="IPR029033">
    <property type="entry name" value="His_PPase_superfam"/>
</dbReference>
<accession>A0A553ZWN6</accession>
<sequence>METYIYMIRHCESPKEGGSEKSRGLTRKGKTDASKLTKLLIDADIEVFISSPYTRAILSIEELANKIGKDILIYENFKECKFSQEDKVIPNEQVYPLVERMFLNHDYAILGGETYKQCMDRAIFELERVLSNFKGKKVAISTHGFVMTLMISFFIKNIGFDFLVETSKPDVYLLKFNGVKLTEFNRIRREV</sequence>
<dbReference type="Proteomes" id="UP000318521">
    <property type="component" value="Unassembled WGS sequence"/>
</dbReference>
<reference evidence="2 3" key="1">
    <citation type="submission" date="2019-07" db="EMBL/GenBank/DDBJ databases">
        <authorList>
            <person name="Park Y.J."/>
            <person name="Jeong S.E."/>
            <person name="Jung H.S."/>
        </authorList>
    </citation>
    <scope>NUCLEOTIDE SEQUENCE [LARGE SCALE GENOMIC DNA]</scope>
    <source>
        <strain evidence="3">P16(2019)</strain>
    </source>
</reference>
<keyword evidence="1" id="KW-1133">Transmembrane helix</keyword>
<dbReference type="InterPro" id="IPR013078">
    <property type="entry name" value="His_Pase_superF_clade-1"/>
</dbReference>
<keyword evidence="1" id="KW-0812">Transmembrane</keyword>
<comment type="caution">
    <text evidence="2">The sequence shown here is derived from an EMBL/GenBank/DDBJ whole genome shotgun (WGS) entry which is preliminary data.</text>
</comment>
<keyword evidence="1" id="KW-0472">Membrane</keyword>
<dbReference type="RefSeq" id="WP_143849203.1">
    <property type="nucleotide sequence ID" value="NZ_VLXZ01000008.1"/>
</dbReference>
<dbReference type="OrthoDB" id="2185101at2"/>
<dbReference type="Pfam" id="PF00300">
    <property type="entry name" value="His_Phos_1"/>
    <property type="match status" value="1"/>
</dbReference>
<dbReference type="EMBL" id="VLXZ01000008">
    <property type="protein sequence ID" value="TSB45863.1"/>
    <property type="molecule type" value="Genomic_DNA"/>
</dbReference>
<name>A0A553ZWN6_9BACI</name>
<feature type="transmembrane region" description="Helical" evidence="1">
    <location>
        <begin position="138"/>
        <end position="155"/>
    </location>
</feature>